<protein>
    <submittedName>
        <fullName evidence="2">Tudor domain-containing protein</fullName>
    </submittedName>
</protein>
<dbReference type="AlphaFoldDB" id="A0A0N5C5G3"/>
<proteinExistence type="predicted"/>
<organism evidence="1 2">
    <name type="scientific">Strongyloides papillosus</name>
    <name type="common">Intestinal threadworm</name>
    <dbReference type="NCBI Taxonomy" id="174720"/>
    <lineage>
        <taxon>Eukaryota</taxon>
        <taxon>Metazoa</taxon>
        <taxon>Ecdysozoa</taxon>
        <taxon>Nematoda</taxon>
        <taxon>Chromadorea</taxon>
        <taxon>Rhabditida</taxon>
        <taxon>Tylenchina</taxon>
        <taxon>Panagrolaimomorpha</taxon>
        <taxon>Strongyloidoidea</taxon>
        <taxon>Strongyloididae</taxon>
        <taxon>Strongyloides</taxon>
    </lineage>
</organism>
<sequence>MVLNKLKNSCDPIEQILEFEEDERILTNVIRLTYLTMSSSIHYVEIKKIEDELVPSIIKYFRDKEDLKPKTHNMVHFRTGEAFHVLCRNDVLRSKNKVEEAKTIARKNAYRECKMKLQDYGASAIKKYIPGKDDIIYLEKNGNSYGYNVIKVIDSDATKVHGFKLSLKHCYGSLFYFSITEEEDFYDCSTILSTECEYHIYKEKNCELYKKLRSKCSNIKRPKRDQDVDSQEEEAVDEDAAIKSGFEKAYEAFGGDIIQIIE</sequence>
<name>A0A0N5C5G3_STREA</name>
<reference evidence="2" key="1">
    <citation type="submission" date="2017-02" db="UniProtKB">
        <authorList>
            <consortium name="WormBaseParasite"/>
        </authorList>
    </citation>
    <scope>IDENTIFICATION</scope>
</reference>
<evidence type="ECO:0000313" key="2">
    <source>
        <dbReference type="WBParaSite" id="SPAL_0001319100.1"/>
    </source>
</evidence>
<accession>A0A0N5C5G3</accession>
<keyword evidence="1" id="KW-1185">Reference proteome</keyword>
<dbReference type="Proteomes" id="UP000046392">
    <property type="component" value="Unplaced"/>
</dbReference>
<evidence type="ECO:0000313" key="1">
    <source>
        <dbReference type="Proteomes" id="UP000046392"/>
    </source>
</evidence>
<dbReference type="WBParaSite" id="SPAL_0001319100.1">
    <property type="protein sequence ID" value="SPAL_0001319100.1"/>
    <property type="gene ID" value="SPAL_0001319100"/>
</dbReference>